<name>A0A518G2P6_9BACT</name>
<evidence type="ECO:0000313" key="2">
    <source>
        <dbReference type="Proteomes" id="UP000318017"/>
    </source>
</evidence>
<keyword evidence="2" id="KW-1185">Reference proteome</keyword>
<dbReference type="Proteomes" id="UP000318017">
    <property type="component" value="Chromosome"/>
</dbReference>
<organism evidence="1 2">
    <name type="scientific">Aureliella helgolandensis</name>
    <dbReference type="NCBI Taxonomy" id="2527968"/>
    <lineage>
        <taxon>Bacteria</taxon>
        <taxon>Pseudomonadati</taxon>
        <taxon>Planctomycetota</taxon>
        <taxon>Planctomycetia</taxon>
        <taxon>Pirellulales</taxon>
        <taxon>Pirellulaceae</taxon>
        <taxon>Aureliella</taxon>
    </lineage>
</organism>
<evidence type="ECO:0000313" key="1">
    <source>
        <dbReference type="EMBL" id="QDV22873.1"/>
    </source>
</evidence>
<proteinExistence type="predicted"/>
<dbReference type="EMBL" id="CP036298">
    <property type="protein sequence ID" value="QDV22873.1"/>
    <property type="molecule type" value="Genomic_DNA"/>
</dbReference>
<dbReference type="RefSeq" id="WP_145075095.1">
    <property type="nucleotide sequence ID" value="NZ_CP036298.1"/>
</dbReference>
<reference evidence="1 2" key="1">
    <citation type="submission" date="2019-02" db="EMBL/GenBank/DDBJ databases">
        <title>Deep-cultivation of Planctomycetes and their phenomic and genomic characterization uncovers novel biology.</title>
        <authorList>
            <person name="Wiegand S."/>
            <person name="Jogler M."/>
            <person name="Boedeker C."/>
            <person name="Pinto D."/>
            <person name="Vollmers J."/>
            <person name="Rivas-Marin E."/>
            <person name="Kohn T."/>
            <person name="Peeters S.H."/>
            <person name="Heuer A."/>
            <person name="Rast P."/>
            <person name="Oberbeckmann S."/>
            <person name="Bunk B."/>
            <person name="Jeske O."/>
            <person name="Meyerdierks A."/>
            <person name="Storesund J.E."/>
            <person name="Kallscheuer N."/>
            <person name="Luecker S."/>
            <person name="Lage O.M."/>
            <person name="Pohl T."/>
            <person name="Merkel B.J."/>
            <person name="Hornburger P."/>
            <person name="Mueller R.-W."/>
            <person name="Bruemmer F."/>
            <person name="Labrenz M."/>
            <person name="Spormann A.M."/>
            <person name="Op den Camp H."/>
            <person name="Overmann J."/>
            <person name="Amann R."/>
            <person name="Jetten M.S.M."/>
            <person name="Mascher T."/>
            <person name="Medema M.H."/>
            <person name="Devos D.P."/>
            <person name="Kaster A.-K."/>
            <person name="Ovreas L."/>
            <person name="Rohde M."/>
            <person name="Galperin M.Y."/>
            <person name="Jogler C."/>
        </authorList>
    </citation>
    <scope>NUCLEOTIDE SEQUENCE [LARGE SCALE GENOMIC DNA]</scope>
    <source>
        <strain evidence="1 2">Q31a</strain>
    </source>
</reference>
<accession>A0A518G2P6</accession>
<dbReference type="KEGG" id="ahel:Q31a_11660"/>
<protein>
    <submittedName>
        <fullName evidence="1">Uncharacterized protein</fullName>
    </submittedName>
</protein>
<sequence length="80" mass="8803">MSAIVQETRAVRSHGLPGMDLEICEQCRRSPATRLLSVERPSDAIVRQCDGTPLPRLAQRLMVCEACCRSILWGSSGGFE</sequence>
<gene>
    <name evidence="1" type="ORF">Q31a_11660</name>
</gene>
<dbReference type="AlphaFoldDB" id="A0A518G2P6"/>